<dbReference type="KEGG" id="pko:PKOR_13635"/>
<evidence type="ECO:0000313" key="2">
    <source>
        <dbReference type="Proteomes" id="UP000033109"/>
    </source>
</evidence>
<dbReference type="PATRIC" id="fig|400092.3.peg.2971"/>
<keyword evidence="2" id="KW-1185">Reference proteome</keyword>
<dbReference type="RefSeq" id="WP_046311445.1">
    <property type="nucleotide sequence ID" value="NZ_CBCSCY010000036.1"/>
</dbReference>
<dbReference type="HOGENOM" id="CLU_2317804_0_0_10"/>
<dbReference type="OrthoDB" id="1099916at2"/>
<sequence length="99" mass="11224">MDIKLLEKFYKNECTPEEAKKVLSWFEQEELQQAEEAALEAVWQHAELDANEPAYAHDADKLLANILAKKESKSTQATDEDTPVWPLLAVALLLPVLFV</sequence>
<proteinExistence type="predicted"/>
<protein>
    <submittedName>
        <fullName evidence="1">Uncharacterized protein</fullName>
    </submittedName>
</protein>
<name>A0A0E3ZG65_9BACT</name>
<dbReference type="Proteomes" id="UP000033109">
    <property type="component" value="Chromosome"/>
</dbReference>
<evidence type="ECO:0000313" key="1">
    <source>
        <dbReference type="EMBL" id="AKD03949.1"/>
    </source>
</evidence>
<organism evidence="1 2">
    <name type="scientific">Pontibacter korlensis</name>
    <dbReference type="NCBI Taxonomy" id="400092"/>
    <lineage>
        <taxon>Bacteria</taxon>
        <taxon>Pseudomonadati</taxon>
        <taxon>Bacteroidota</taxon>
        <taxon>Cytophagia</taxon>
        <taxon>Cytophagales</taxon>
        <taxon>Hymenobacteraceae</taxon>
        <taxon>Pontibacter</taxon>
    </lineage>
</organism>
<dbReference type="AlphaFoldDB" id="A0A0E3ZG65"/>
<gene>
    <name evidence="1" type="ORF">PKOR_13635</name>
</gene>
<reference evidence="1 2" key="1">
    <citation type="journal article" date="2015" name="Sci. Rep.">
        <title>Unraveling adaptation of Pontibacter korlensis to radiation and infertility in desert through complete genome and comparative transcriptomic analysis.</title>
        <authorList>
            <person name="Dai J."/>
            <person name="Dai W."/>
            <person name="Qiu C."/>
            <person name="Yang Z."/>
            <person name="Zhang Y."/>
            <person name="Zhou M."/>
            <person name="Zhang L."/>
            <person name="Fang C."/>
            <person name="Gao Q."/>
            <person name="Yang Q."/>
            <person name="Li X."/>
            <person name="Wang Z."/>
            <person name="Wang Z."/>
            <person name="Jia Z."/>
            <person name="Chen X."/>
        </authorList>
    </citation>
    <scope>NUCLEOTIDE SEQUENCE [LARGE SCALE GENOMIC DNA]</scope>
    <source>
        <strain evidence="1 2">X14-1T</strain>
    </source>
</reference>
<accession>A0A0E3ZG65</accession>
<dbReference type="EMBL" id="CP009621">
    <property type="protein sequence ID" value="AKD03949.1"/>
    <property type="molecule type" value="Genomic_DNA"/>
</dbReference>